<dbReference type="CDD" id="cd02440">
    <property type="entry name" value="AdoMet_MTases"/>
    <property type="match status" value="1"/>
</dbReference>
<dbReference type="PANTHER" id="PTHR10509:SF14">
    <property type="entry name" value="CAFFEOYL-COA O-METHYLTRANSFERASE 3-RELATED"/>
    <property type="match status" value="1"/>
</dbReference>
<dbReference type="GeneID" id="8850562"/>
<sequence length="171" mass="19698">MREDDILSQLRLESEEQLGKASVMISTPEQTQLLKLLIKFSNVKSILEIGTLTGYSTLAFALCDKDINITTLDINEEWSNLGKKYWKLANVDSQIKSIIKPALQSLQELKQELKQFDLIYIDADKENQLKYIDFAYDLLRDNGLLIIDNVLWGGQVVFNEFKNTSCEFIRK</sequence>
<dbReference type="PROSITE" id="PS51682">
    <property type="entry name" value="SAM_OMT_I"/>
    <property type="match status" value="1"/>
</dbReference>
<reference evidence="5 6" key="1">
    <citation type="journal article" date="2010" name="Cell">
        <title>The genome of Naegleria gruberi illuminates early eukaryotic versatility.</title>
        <authorList>
            <person name="Fritz-Laylin L.K."/>
            <person name="Prochnik S.E."/>
            <person name="Ginger M.L."/>
            <person name="Dacks J.B."/>
            <person name="Carpenter M.L."/>
            <person name="Field M.C."/>
            <person name="Kuo A."/>
            <person name="Paredez A."/>
            <person name="Chapman J."/>
            <person name="Pham J."/>
            <person name="Shu S."/>
            <person name="Neupane R."/>
            <person name="Cipriano M."/>
            <person name="Mancuso J."/>
            <person name="Tu H."/>
            <person name="Salamov A."/>
            <person name="Lindquist E."/>
            <person name="Shapiro H."/>
            <person name="Lucas S."/>
            <person name="Grigoriev I.V."/>
            <person name="Cande W.Z."/>
            <person name="Fulton C."/>
            <person name="Rokhsar D.S."/>
            <person name="Dawson S.C."/>
        </authorList>
    </citation>
    <scope>NUCLEOTIDE SEQUENCE [LARGE SCALE GENOMIC DNA]</scope>
    <source>
        <strain evidence="5 6">NEG-M</strain>
    </source>
</reference>
<dbReference type="Proteomes" id="UP000006671">
    <property type="component" value="Unassembled WGS sequence"/>
</dbReference>
<proteinExistence type="inferred from homology"/>
<dbReference type="eggNOG" id="KOG1663">
    <property type="taxonomic scope" value="Eukaryota"/>
</dbReference>
<dbReference type="SUPFAM" id="SSF53335">
    <property type="entry name" value="S-adenosyl-L-methionine-dependent methyltransferases"/>
    <property type="match status" value="1"/>
</dbReference>
<evidence type="ECO:0000256" key="1">
    <source>
        <dbReference type="ARBA" id="ARBA00022603"/>
    </source>
</evidence>
<protein>
    <submittedName>
        <fullName evidence="5">Predicted protein</fullName>
    </submittedName>
</protein>
<dbReference type="OMA" id="NVPEHMR"/>
<dbReference type="AlphaFoldDB" id="D2VAG3"/>
<dbReference type="Pfam" id="PF01596">
    <property type="entry name" value="Methyltransf_3"/>
    <property type="match status" value="1"/>
</dbReference>
<evidence type="ECO:0000313" key="6">
    <source>
        <dbReference type="Proteomes" id="UP000006671"/>
    </source>
</evidence>
<dbReference type="Gene3D" id="3.40.50.150">
    <property type="entry name" value="Vaccinia Virus protein VP39"/>
    <property type="match status" value="1"/>
</dbReference>
<dbReference type="EMBL" id="GG738860">
    <property type="protein sequence ID" value="EFC46064.1"/>
    <property type="molecule type" value="Genomic_DNA"/>
</dbReference>
<dbReference type="OrthoDB" id="10251242at2759"/>
<accession>D2VAG3</accession>
<gene>
    <name evidence="5" type="ORF">NAEGRDRAFT_32478</name>
</gene>
<dbReference type="InParanoid" id="D2VAG3"/>
<keyword evidence="6" id="KW-1185">Reference proteome</keyword>
<keyword evidence="2" id="KW-0808">Transferase</keyword>
<comment type="similarity">
    <text evidence="4">Belongs to the class I-like SAM-binding methyltransferase superfamily. Cation-dependent O-methyltransferase family.</text>
</comment>
<dbReference type="GO" id="GO:0032259">
    <property type="term" value="P:methylation"/>
    <property type="evidence" value="ECO:0007669"/>
    <property type="project" value="UniProtKB-KW"/>
</dbReference>
<dbReference type="InterPro" id="IPR050362">
    <property type="entry name" value="Cation-dep_OMT"/>
</dbReference>
<keyword evidence="3" id="KW-0949">S-adenosyl-L-methionine</keyword>
<evidence type="ECO:0000256" key="2">
    <source>
        <dbReference type="ARBA" id="ARBA00022679"/>
    </source>
</evidence>
<dbReference type="FunCoup" id="D2VAG3">
    <property type="interactions" value="75"/>
</dbReference>
<evidence type="ECO:0000256" key="3">
    <source>
        <dbReference type="ARBA" id="ARBA00022691"/>
    </source>
</evidence>
<dbReference type="GO" id="GO:0008757">
    <property type="term" value="F:S-adenosylmethionine-dependent methyltransferase activity"/>
    <property type="evidence" value="ECO:0007669"/>
    <property type="project" value="TreeGrafter"/>
</dbReference>
<keyword evidence="1" id="KW-0489">Methyltransferase</keyword>
<evidence type="ECO:0000256" key="4">
    <source>
        <dbReference type="ARBA" id="ARBA00023453"/>
    </source>
</evidence>
<evidence type="ECO:0000313" key="5">
    <source>
        <dbReference type="EMBL" id="EFC46064.1"/>
    </source>
</evidence>
<dbReference type="GO" id="GO:0008171">
    <property type="term" value="F:O-methyltransferase activity"/>
    <property type="evidence" value="ECO:0007669"/>
    <property type="project" value="InterPro"/>
</dbReference>
<dbReference type="InterPro" id="IPR002935">
    <property type="entry name" value="SAM_O-MeTrfase"/>
</dbReference>
<organism evidence="6">
    <name type="scientific">Naegleria gruberi</name>
    <name type="common">Amoeba</name>
    <dbReference type="NCBI Taxonomy" id="5762"/>
    <lineage>
        <taxon>Eukaryota</taxon>
        <taxon>Discoba</taxon>
        <taxon>Heterolobosea</taxon>
        <taxon>Tetramitia</taxon>
        <taxon>Eutetramitia</taxon>
        <taxon>Vahlkampfiidae</taxon>
        <taxon>Naegleria</taxon>
    </lineage>
</organism>
<dbReference type="KEGG" id="ngr:NAEGRDRAFT_32478"/>
<name>D2VAG3_NAEGR</name>
<dbReference type="RefSeq" id="XP_002678808.1">
    <property type="nucleotide sequence ID" value="XM_002678762.1"/>
</dbReference>
<dbReference type="VEuPathDB" id="AmoebaDB:NAEGRDRAFT_32478"/>
<dbReference type="InterPro" id="IPR029063">
    <property type="entry name" value="SAM-dependent_MTases_sf"/>
</dbReference>
<dbReference type="PANTHER" id="PTHR10509">
    <property type="entry name" value="O-METHYLTRANSFERASE-RELATED"/>
    <property type="match status" value="1"/>
</dbReference>
<dbReference type="STRING" id="5762.D2VAG3"/>